<dbReference type="InterPro" id="IPR011990">
    <property type="entry name" value="TPR-like_helical_dom_sf"/>
</dbReference>
<dbReference type="InterPro" id="IPR019734">
    <property type="entry name" value="TPR_rpt"/>
</dbReference>
<keyword evidence="2" id="KW-0812">Transmembrane</keyword>
<evidence type="ECO:0000313" key="4">
    <source>
        <dbReference type="Proteomes" id="UP000602050"/>
    </source>
</evidence>
<reference evidence="3" key="2">
    <citation type="submission" date="2020-09" db="EMBL/GenBank/DDBJ databases">
        <authorList>
            <person name="Sun Q."/>
            <person name="Zhou Y."/>
        </authorList>
    </citation>
    <scope>NUCLEOTIDE SEQUENCE</scope>
    <source>
        <strain evidence="3">CGMCC 1.12360</strain>
    </source>
</reference>
<keyword evidence="1" id="KW-0802">TPR repeat</keyword>
<name>A0A8J2ZPZ6_9BACI</name>
<dbReference type="RefSeq" id="WP_188391145.1">
    <property type="nucleotide sequence ID" value="NZ_BMEV01000011.1"/>
</dbReference>
<dbReference type="Proteomes" id="UP000602050">
    <property type="component" value="Unassembled WGS sequence"/>
</dbReference>
<dbReference type="AlphaFoldDB" id="A0A8J2ZPZ6"/>
<keyword evidence="2" id="KW-0472">Membrane</keyword>
<evidence type="ECO:0000256" key="1">
    <source>
        <dbReference type="PROSITE-ProRule" id="PRU00339"/>
    </source>
</evidence>
<keyword evidence="4" id="KW-1185">Reference proteome</keyword>
<accession>A0A8J2ZPZ6</accession>
<protein>
    <recommendedName>
        <fullName evidence="5">Zinc ribbon domain-containing protein</fullName>
    </recommendedName>
</protein>
<reference evidence="3" key="1">
    <citation type="journal article" date="2014" name="Int. J. Syst. Evol. Microbiol.">
        <title>Complete genome sequence of Corynebacterium casei LMG S-19264T (=DSM 44701T), isolated from a smear-ripened cheese.</title>
        <authorList>
            <consortium name="US DOE Joint Genome Institute (JGI-PGF)"/>
            <person name="Walter F."/>
            <person name="Albersmeier A."/>
            <person name="Kalinowski J."/>
            <person name="Ruckert C."/>
        </authorList>
    </citation>
    <scope>NUCLEOTIDE SEQUENCE</scope>
    <source>
        <strain evidence="3">CGMCC 1.12360</strain>
    </source>
</reference>
<feature type="transmembrane region" description="Helical" evidence="2">
    <location>
        <begin position="44"/>
        <end position="65"/>
    </location>
</feature>
<evidence type="ECO:0000256" key="2">
    <source>
        <dbReference type="SAM" id="Phobius"/>
    </source>
</evidence>
<gene>
    <name evidence="3" type="ORF">GCM10010978_08590</name>
</gene>
<organism evidence="3 4">
    <name type="scientific">Compostibacillus humi</name>
    <dbReference type="NCBI Taxonomy" id="1245525"/>
    <lineage>
        <taxon>Bacteria</taxon>
        <taxon>Bacillati</taxon>
        <taxon>Bacillota</taxon>
        <taxon>Bacilli</taxon>
        <taxon>Bacillales</taxon>
        <taxon>Bacillaceae</taxon>
        <taxon>Compostibacillus</taxon>
    </lineage>
</organism>
<feature type="repeat" description="TPR" evidence="1">
    <location>
        <begin position="72"/>
        <end position="105"/>
    </location>
</feature>
<comment type="caution">
    <text evidence="3">The sequence shown here is derived from an EMBL/GenBank/DDBJ whole genome shotgun (WGS) entry which is preliminary data.</text>
</comment>
<sequence length="386" mass="44148">MLHCPYCGNYVKEEELYCIHCGKQLPDDLNNRRNNSKTPSPKGWLFPLTVLLSTLFIIGISYFWLESKISHAKELYIDGEEKLLEGDYNSAKNLFAEALEHHPNFEQAAVAMEFANKALQIANRLEQAEKHIEKQQYKDAIDIAAQGENELKNYNGRAVSALIDHIKEKHHEFKIAQLNHLLNDETSIDDLKVLLWEAENIGTKAEDITASIRQQIVDYTFSKASELLNEKQFNDALLIVEDGLKFAPSSEKLLSLKTTIDKEKVAFETAQQERIEQALTIAEEESKRNETDAVELLNVELGKDKQNNLIVKGAVKSTATVPIHSILIEYEIVTEKGKQILTNEVFVYPDTIYPDEKGNFEFTHYEMDGNSSKWKVHVKKITWYTD</sequence>
<keyword evidence="2" id="KW-1133">Transmembrane helix</keyword>
<dbReference type="Gene3D" id="1.25.40.10">
    <property type="entry name" value="Tetratricopeptide repeat domain"/>
    <property type="match status" value="1"/>
</dbReference>
<dbReference type="EMBL" id="BMEV01000011">
    <property type="protein sequence ID" value="GGH72043.1"/>
    <property type="molecule type" value="Genomic_DNA"/>
</dbReference>
<evidence type="ECO:0008006" key="5">
    <source>
        <dbReference type="Google" id="ProtNLM"/>
    </source>
</evidence>
<proteinExistence type="predicted"/>
<dbReference type="PROSITE" id="PS50005">
    <property type="entry name" value="TPR"/>
    <property type="match status" value="1"/>
</dbReference>
<evidence type="ECO:0000313" key="3">
    <source>
        <dbReference type="EMBL" id="GGH72043.1"/>
    </source>
</evidence>